<organism evidence="3 4">
    <name type="scientific">Marinicella sediminis</name>
    <dbReference type="NCBI Taxonomy" id="1792834"/>
    <lineage>
        <taxon>Bacteria</taxon>
        <taxon>Pseudomonadati</taxon>
        <taxon>Pseudomonadota</taxon>
        <taxon>Gammaproteobacteria</taxon>
        <taxon>Lysobacterales</taxon>
        <taxon>Marinicellaceae</taxon>
        <taxon>Marinicella</taxon>
    </lineage>
</organism>
<name>A0ABV7JD72_9GAMM</name>
<dbReference type="Proteomes" id="UP001595533">
    <property type="component" value="Unassembled WGS sequence"/>
</dbReference>
<dbReference type="EMBL" id="JBHRTS010000003">
    <property type="protein sequence ID" value="MFC3194046.1"/>
    <property type="molecule type" value="Genomic_DNA"/>
</dbReference>
<evidence type="ECO:0000313" key="4">
    <source>
        <dbReference type="Proteomes" id="UP001595533"/>
    </source>
</evidence>
<accession>A0ABV7JD72</accession>
<protein>
    <submittedName>
        <fullName evidence="3">DUF6265 family protein</fullName>
    </submittedName>
</protein>
<feature type="signal peptide" evidence="1">
    <location>
        <begin position="1"/>
        <end position="19"/>
    </location>
</feature>
<gene>
    <name evidence="3" type="ORF">ACFODZ_07315</name>
</gene>
<feature type="chain" id="PRO_5045966240" evidence="1">
    <location>
        <begin position="20"/>
        <end position="173"/>
    </location>
</feature>
<evidence type="ECO:0000259" key="2">
    <source>
        <dbReference type="Pfam" id="PF19780"/>
    </source>
</evidence>
<dbReference type="Pfam" id="PF19780">
    <property type="entry name" value="DUF6265"/>
    <property type="match status" value="1"/>
</dbReference>
<comment type="caution">
    <text evidence="3">The sequence shown here is derived from an EMBL/GenBank/DDBJ whole genome shotgun (WGS) entry which is preliminary data.</text>
</comment>
<proteinExistence type="predicted"/>
<evidence type="ECO:0000256" key="1">
    <source>
        <dbReference type="SAM" id="SignalP"/>
    </source>
</evidence>
<feature type="domain" description="DUF6265" evidence="2">
    <location>
        <begin position="45"/>
        <end position="153"/>
    </location>
</feature>
<dbReference type="InterPro" id="IPR046232">
    <property type="entry name" value="DUF6265"/>
</dbReference>
<keyword evidence="1" id="KW-0732">Signal</keyword>
<keyword evidence="4" id="KW-1185">Reference proteome</keyword>
<evidence type="ECO:0000313" key="3">
    <source>
        <dbReference type="EMBL" id="MFC3194046.1"/>
    </source>
</evidence>
<sequence length="173" mass="20043">MMKILLTWLLLILSTSLMAQSKKTAHTYRLDDPNKRPPAKIQQVAWLAGSWSGTAFGQQFEEVWNPPSAGSMVGMFKLYDENKGVNFYELMLLVEQEESLSLLVKHFSADFVSWESKEEHINFKLVAIEDQAIHFSGLSFYRTGADTMDVYLAMRMKDETVREEKMLFHRQRP</sequence>
<reference evidence="4" key="1">
    <citation type="journal article" date="2019" name="Int. J. Syst. Evol. Microbiol.">
        <title>The Global Catalogue of Microorganisms (GCM) 10K type strain sequencing project: providing services to taxonomists for standard genome sequencing and annotation.</title>
        <authorList>
            <consortium name="The Broad Institute Genomics Platform"/>
            <consortium name="The Broad Institute Genome Sequencing Center for Infectious Disease"/>
            <person name="Wu L."/>
            <person name="Ma J."/>
        </authorList>
    </citation>
    <scope>NUCLEOTIDE SEQUENCE [LARGE SCALE GENOMIC DNA]</scope>
    <source>
        <strain evidence="4">KCTC 42953</strain>
    </source>
</reference>
<dbReference type="RefSeq" id="WP_077412085.1">
    <property type="nucleotide sequence ID" value="NZ_JBHRTS010000003.1"/>
</dbReference>